<dbReference type="PANTHER" id="PTHR43881">
    <property type="entry name" value="GAMMA-GLUTAMYLTRANSPEPTIDASE (AFU_ORTHOLOGUE AFUA_4G13580)"/>
    <property type="match status" value="1"/>
</dbReference>
<dbReference type="AlphaFoldDB" id="A0A5E4X387"/>
<keyword evidence="2" id="KW-0012">Acyltransferase</keyword>
<dbReference type="Proteomes" id="UP000333828">
    <property type="component" value="Unassembled WGS sequence"/>
</dbReference>
<dbReference type="InterPro" id="IPR043138">
    <property type="entry name" value="GGT_lsub"/>
</dbReference>
<proteinExistence type="predicted"/>
<dbReference type="GO" id="GO:0103068">
    <property type="term" value="F:leukotriene C4 gamma-glutamyl transferase activity"/>
    <property type="evidence" value="ECO:0007669"/>
    <property type="project" value="UniProtKB-EC"/>
</dbReference>
<dbReference type="InterPro" id="IPR052896">
    <property type="entry name" value="GGT-like_enzyme"/>
</dbReference>
<feature type="region of interest" description="Disordered" evidence="1">
    <location>
        <begin position="1"/>
        <end position="34"/>
    </location>
</feature>
<dbReference type="EC" id="2.3.2.2" evidence="2"/>
<dbReference type="InterPro" id="IPR006311">
    <property type="entry name" value="TAT_signal"/>
</dbReference>
<dbReference type="InterPro" id="IPR029055">
    <property type="entry name" value="Ntn_hydrolases_N"/>
</dbReference>
<dbReference type="Pfam" id="PF01019">
    <property type="entry name" value="G_glu_transpept"/>
    <property type="match status" value="1"/>
</dbReference>
<gene>
    <name evidence="2" type="primary">ywrD_2</name>
    <name evidence="2" type="ORF">PIN31115_03611</name>
</gene>
<feature type="region of interest" description="Disordered" evidence="1">
    <location>
        <begin position="69"/>
        <end position="94"/>
    </location>
</feature>
<feature type="compositionally biased region" description="Low complexity" evidence="1">
    <location>
        <begin position="69"/>
        <end position="80"/>
    </location>
</feature>
<protein>
    <submittedName>
        <fullName evidence="2">Gamma-glutamyltransferase YwrD</fullName>
        <ecNumber evidence="2">2.3.2.2</ecNumber>
    </submittedName>
</protein>
<dbReference type="Gene3D" id="3.60.20.40">
    <property type="match status" value="1"/>
</dbReference>
<evidence type="ECO:0000256" key="1">
    <source>
        <dbReference type="SAM" id="MobiDB-lite"/>
    </source>
</evidence>
<evidence type="ECO:0000313" key="3">
    <source>
        <dbReference type="Proteomes" id="UP000333828"/>
    </source>
</evidence>
<evidence type="ECO:0000313" key="2">
    <source>
        <dbReference type="EMBL" id="VVE30675.1"/>
    </source>
</evidence>
<reference evidence="2 3" key="1">
    <citation type="submission" date="2019-08" db="EMBL/GenBank/DDBJ databases">
        <authorList>
            <person name="Peeters C."/>
        </authorList>
    </citation>
    <scope>NUCLEOTIDE SEQUENCE [LARGE SCALE GENOMIC DNA]</scope>
    <source>
        <strain evidence="2 3">LMG 31115</strain>
    </source>
</reference>
<dbReference type="EMBL" id="CABPSI010000004">
    <property type="protein sequence ID" value="VVE30675.1"/>
    <property type="molecule type" value="Genomic_DNA"/>
</dbReference>
<dbReference type="SUPFAM" id="SSF56235">
    <property type="entry name" value="N-terminal nucleophile aminohydrolases (Ntn hydrolases)"/>
    <property type="match status" value="1"/>
</dbReference>
<organism evidence="2 3">
    <name type="scientific">Pandoraea iniqua</name>
    <dbReference type="NCBI Taxonomy" id="2508288"/>
    <lineage>
        <taxon>Bacteria</taxon>
        <taxon>Pseudomonadati</taxon>
        <taxon>Pseudomonadota</taxon>
        <taxon>Betaproteobacteria</taxon>
        <taxon>Burkholderiales</taxon>
        <taxon>Burkholderiaceae</taxon>
        <taxon>Pandoraea</taxon>
    </lineage>
</organism>
<keyword evidence="3" id="KW-1185">Reference proteome</keyword>
<name>A0A5E4X387_9BURK</name>
<keyword evidence="2" id="KW-0808">Transferase</keyword>
<accession>A0A5E4X387</accession>
<dbReference type="PRINTS" id="PR01210">
    <property type="entry name" value="GGTRANSPTASE"/>
</dbReference>
<dbReference type="Gene3D" id="1.10.246.130">
    <property type="match status" value="1"/>
</dbReference>
<dbReference type="InterPro" id="IPR043137">
    <property type="entry name" value="GGT_ssub_C"/>
</dbReference>
<sequence>MTFAGKTAARSSTTHAAAAGLSTTHSGMTGDGGTTRRDFLMSTAALAGSAVLPVATAATAATAEAATAAPATAASATSATRGDPRLAQSTRGMVTSPHELASEAGLEVLRAGGNAIEAAIAIGAVLSVTYPHFTGLGGDAFMVISDRDGNVRTLSGIGQSAAKLPAYRGEIPVRGPGAALTTAATVAIWEKAFEFGRTQWGGKQAWSSLFSRATEYAANGFPVTPSQQFWQTLRANELSGWEGFASVYMPNGRIPQAGEQFVQPALARSLDSIATHGGREFYEGDLAARVAAGLKRVGSPLTLDDIAKTQAREEVPLRVAYRDGELLGLRPPTQGVTTLEIMGILNRFDLASMPEGSADYYHVLVEAVKLAFIDRNRYVADPDFVDVPVDRLLASTTLDAHARSIRMDRAMPWPHVYKTGDTVYIGATDSAGNCVSMLQTVYFDWGSGVVLGDTGVLWHNRGASFSLDESSPNVLRAGKRPFHTLNPGMYLKQGRPHLLYGTQGADGQPQTLAAVLTRLIDYGMDPLTALGRPRFLLGKTFSDSRDSLKLEQDAGAGVFTDLAARGHEMSPLPAQSQLAGHPGAIRISAQGQMSGAHDPRSDGRALGV</sequence>
<dbReference type="PANTHER" id="PTHR43881:SF5">
    <property type="entry name" value="GAMMA-GLUTAMYLTRANSPEPTIDASE"/>
    <property type="match status" value="1"/>
</dbReference>
<feature type="compositionally biased region" description="Low complexity" evidence="1">
    <location>
        <begin position="7"/>
        <end position="19"/>
    </location>
</feature>
<dbReference type="PROSITE" id="PS51318">
    <property type="entry name" value="TAT"/>
    <property type="match status" value="1"/>
</dbReference>